<evidence type="ECO:0000313" key="3">
    <source>
        <dbReference type="EMBL" id="MEL3918784.1"/>
    </source>
</evidence>
<dbReference type="InterPro" id="IPR012675">
    <property type="entry name" value="Beta-grasp_dom_sf"/>
</dbReference>
<evidence type="ECO:0000259" key="1">
    <source>
        <dbReference type="PROSITE" id="PS51085"/>
    </source>
</evidence>
<dbReference type="InterPro" id="IPR017938">
    <property type="entry name" value="Riboflavin_synthase-like_b-brl"/>
</dbReference>
<dbReference type="Pfam" id="PF00175">
    <property type="entry name" value="NAD_binding_1"/>
    <property type="match status" value="1"/>
</dbReference>
<dbReference type="Gene3D" id="2.40.30.10">
    <property type="entry name" value="Translation factors"/>
    <property type="match status" value="1"/>
</dbReference>
<comment type="caution">
    <text evidence="3">The sequence shown here is derived from an EMBL/GenBank/DDBJ whole genome shotgun (WGS) entry which is preliminary data.</text>
</comment>
<dbReference type="Pfam" id="PF00970">
    <property type="entry name" value="FAD_binding_6"/>
    <property type="match status" value="1"/>
</dbReference>
<protein>
    <submittedName>
        <fullName evidence="3">FAD-binding oxidoreductase</fullName>
    </submittedName>
</protein>
<dbReference type="PROSITE" id="PS00197">
    <property type="entry name" value="2FE2S_FER_1"/>
    <property type="match status" value="1"/>
</dbReference>
<dbReference type="Proteomes" id="UP001491613">
    <property type="component" value="Unassembled WGS sequence"/>
</dbReference>
<dbReference type="EMBL" id="JAZDDP010000002">
    <property type="protein sequence ID" value="MEL3918784.1"/>
    <property type="molecule type" value="Genomic_DNA"/>
</dbReference>
<dbReference type="Gene3D" id="3.10.20.30">
    <property type="match status" value="1"/>
</dbReference>
<feature type="domain" description="FAD-binding FR-type" evidence="2">
    <location>
        <begin position="94"/>
        <end position="191"/>
    </location>
</feature>
<dbReference type="PROSITE" id="PS51384">
    <property type="entry name" value="FAD_FR"/>
    <property type="match status" value="1"/>
</dbReference>
<name>A0ABU9J897_AEREN</name>
<evidence type="ECO:0000259" key="2">
    <source>
        <dbReference type="PROSITE" id="PS51384"/>
    </source>
</evidence>
<dbReference type="InterPro" id="IPR039261">
    <property type="entry name" value="FNR_nucleotide-bd"/>
</dbReference>
<dbReference type="InterPro" id="IPR036010">
    <property type="entry name" value="2Fe-2S_ferredoxin-like_sf"/>
</dbReference>
<gene>
    <name evidence="3" type="ORF">V1482_05095</name>
</gene>
<dbReference type="InterPro" id="IPR001433">
    <property type="entry name" value="OxRdtase_FAD/NAD-bd"/>
</dbReference>
<dbReference type="SUPFAM" id="SSF52343">
    <property type="entry name" value="Ferredoxin reductase-like, C-terminal NADP-linked domain"/>
    <property type="match status" value="1"/>
</dbReference>
<dbReference type="CDD" id="cd06189">
    <property type="entry name" value="flavin_oxioreductase"/>
    <property type="match status" value="1"/>
</dbReference>
<keyword evidence="4" id="KW-1185">Reference proteome</keyword>
<sequence length="323" mass="35565">MSFIIRLQPSNIQFSAIENSTILDSALNAGIILEHSCKNGSCGLCSSKIVSGEVISQEGNKYIQGQVFLTCQCKPTSELVIEAEYYPELSAVTRKVTPCKVVSIDKDDQFAILKFRLPPTTGLNYLPGQYINLSYQGVTRSYSIANANISDGLELHIRRVPNGSMSELLFSDIKIDALMRIDGPIGTFFIREDSRPIIFLAGGTGFAPVKAMVESLISQGSSREISIYWGMNCSSDFYSALPIEWASEFKNITYIPVVSGDDPEWKGRRGLVHQAVLNDIKDMSIHCVYACGSPQMIAAAKQDFVNVGLSEKQFFSDAFTAFK</sequence>
<dbReference type="InterPro" id="IPR008333">
    <property type="entry name" value="Cbr1-like_FAD-bd_dom"/>
</dbReference>
<dbReference type="PROSITE" id="PS51085">
    <property type="entry name" value="2FE2S_FER_2"/>
    <property type="match status" value="1"/>
</dbReference>
<dbReference type="PANTHER" id="PTHR47354">
    <property type="entry name" value="NADH OXIDOREDUCTASE HCR"/>
    <property type="match status" value="1"/>
</dbReference>
<proteinExistence type="predicted"/>
<dbReference type="SUPFAM" id="SSF54292">
    <property type="entry name" value="2Fe-2S ferredoxin-like"/>
    <property type="match status" value="1"/>
</dbReference>
<dbReference type="Pfam" id="PF00111">
    <property type="entry name" value="Fer2"/>
    <property type="match status" value="1"/>
</dbReference>
<dbReference type="InterPro" id="IPR001041">
    <property type="entry name" value="2Fe-2S_ferredoxin-type"/>
</dbReference>
<dbReference type="PANTHER" id="PTHR47354:SF5">
    <property type="entry name" value="PROTEIN RFBI"/>
    <property type="match status" value="1"/>
</dbReference>
<dbReference type="InterPro" id="IPR050415">
    <property type="entry name" value="MRET"/>
</dbReference>
<dbReference type="PRINTS" id="PR00410">
    <property type="entry name" value="PHEHYDRXLASE"/>
</dbReference>
<dbReference type="InterPro" id="IPR006058">
    <property type="entry name" value="2Fe2S_fd_BS"/>
</dbReference>
<dbReference type="CDD" id="cd00207">
    <property type="entry name" value="fer2"/>
    <property type="match status" value="1"/>
</dbReference>
<accession>A0ABU9J897</accession>
<dbReference type="SUPFAM" id="SSF63380">
    <property type="entry name" value="Riboflavin synthase domain-like"/>
    <property type="match status" value="1"/>
</dbReference>
<feature type="domain" description="2Fe-2S ferredoxin-type" evidence="1">
    <location>
        <begin position="1"/>
        <end position="87"/>
    </location>
</feature>
<evidence type="ECO:0000313" key="4">
    <source>
        <dbReference type="Proteomes" id="UP001491613"/>
    </source>
</evidence>
<dbReference type="InterPro" id="IPR017927">
    <property type="entry name" value="FAD-bd_FR_type"/>
</dbReference>
<dbReference type="Gene3D" id="3.40.50.80">
    <property type="entry name" value="Nucleotide-binding domain of ferredoxin-NADP reductase (FNR) module"/>
    <property type="match status" value="1"/>
</dbReference>
<dbReference type="RefSeq" id="WP_268854929.1">
    <property type="nucleotide sequence ID" value="NZ_JAPSFG010000002.1"/>
</dbReference>
<organism evidence="3 4">
    <name type="scientific">Aeromonas enteropelogenes</name>
    <name type="common">Aeromonas trota</name>
    <dbReference type="NCBI Taxonomy" id="29489"/>
    <lineage>
        <taxon>Bacteria</taxon>
        <taxon>Pseudomonadati</taxon>
        <taxon>Pseudomonadota</taxon>
        <taxon>Gammaproteobacteria</taxon>
        <taxon>Aeromonadales</taxon>
        <taxon>Aeromonadaceae</taxon>
        <taxon>Aeromonas</taxon>
    </lineage>
</organism>
<reference evidence="3 4" key="1">
    <citation type="submission" date="2024-01" db="EMBL/GenBank/DDBJ databases">
        <title>Horizontal gene transfer in Aeromonas trota.</title>
        <authorList>
            <person name="Otero Olarra J.E."/>
            <person name="Perez Valdespino A."/>
        </authorList>
    </citation>
    <scope>NUCLEOTIDE SEQUENCE [LARGE SCALE GENOMIC DNA]</scope>
    <source>
        <strain evidence="3 4">9.1</strain>
    </source>
</reference>